<comment type="function">
    <text evidence="4">Involved in chromosome partition. Localize to both poles of the predivisional cell following completion of DNA replication. Binds to the DNA origin of replication.</text>
</comment>
<dbReference type="Pfam" id="PF23552">
    <property type="entry name" value="ParB_C"/>
    <property type="match status" value="1"/>
</dbReference>
<keyword evidence="2" id="KW-0159">Chromosome partition</keyword>
<dbReference type="InterPro" id="IPR003115">
    <property type="entry name" value="ParB_N"/>
</dbReference>
<feature type="region of interest" description="Disordered" evidence="5">
    <location>
        <begin position="277"/>
        <end position="305"/>
    </location>
</feature>
<dbReference type="EMBL" id="CP013244">
    <property type="protein sequence ID" value="ANP46307.1"/>
    <property type="molecule type" value="Genomic_DNA"/>
</dbReference>
<dbReference type="FunFam" id="1.10.10.2830:FF:000001">
    <property type="entry name" value="Chromosome partitioning protein ParB"/>
    <property type="match status" value="1"/>
</dbReference>
<keyword evidence="8" id="KW-1185">Reference proteome</keyword>
<dbReference type="InParanoid" id="A0A1B1AIB8"/>
<dbReference type="KEGG" id="cbot:ATE48_10455"/>
<dbReference type="InterPro" id="IPR057240">
    <property type="entry name" value="ParB_dimer_C"/>
</dbReference>
<dbReference type="Gene3D" id="1.10.10.2830">
    <property type="match status" value="1"/>
</dbReference>
<dbReference type="InterPro" id="IPR041468">
    <property type="entry name" value="HTH_ParB/Spo0J"/>
</dbReference>
<dbReference type="NCBIfam" id="TIGR00180">
    <property type="entry name" value="parB_part"/>
    <property type="match status" value="1"/>
</dbReference>
<feature type="region of interest" description="Disordered" evidence="5">
    <location>
        <begin position="1"/>
        <end position="71"/>
    </location>
</feature>
<protein>
    <recommendedName>
        <fullName evidence="6">ParB-like N-terminal domain-containing protein</fullName>
    </recommendedName>
</protein>
<gene>
    <name evidence="7" type="ORF">ATE48_10455</name>
</gene>
<dbReference type="SUPFAM" id="SSF110849">
    <property type="entry name" value="ParB/Sulfiredoxin"/>
    <property type="match status" value="1"/>
</dbReference>
<evidence type="ECO:0000313" key="8">
    <source>
        <dbReference type="Proteomes" id="UP000092498"/>
    </source>
</evidence>
<accession>A0A1B1AIB8</accession>
<dbReference type="SMART" id="SM00470">
    <property type="entry name" value="ParB"/>
    <property type="match status" value="1"/>
</dbReference>
<dbReference type="GO" id="GO:0003677">
    <property type="term" value="F:DNA binding"/>
    <property type="evidence" value="ECO:0007669"/>
    <property type="project" value="UniProtKB-KW"/>
</dbReference>
<dbReference type="Pfam" id="PF17762">
    <property type="entry name" value="HTH_ParB"/>
    <property type="match status" value="1"/>
</dbReference>
<dbReference type="AlphaFoldDB" id="A0A1B1AIB8"/>
<evidence type="ECO:0000256" key="4">
    <source>
        <dbReference type="ARBA" id="ARBA00025472"/>
    </source>
</evidence>
<dbReference type="SUPFAM" id="SSF109709">
    <property type="entry name" value="KorB DNA-binding domain-like"/>
    <property type="match status" value="1"/>
</dbReference>
<reference evidence="7 8" key="1">
    <citation type="submission" date="2015-11" db="EMBL/GenBank/DDBJ databases">
        <title>Whole-Genome Sequence of Candidatus Oderbacter manganicum from the National Park Lower Oder Valley, Germany.</title>
        <authorList>
            <person name="Braun B."/>
            <person name="Liere K."/>
            <person name="Szewzyk U."/>
        </authorList>
    </citation>
    <scope>NUCLEOTIDE SEQUENCE [LARGE SCALE GENOMIC DNA]</scope>
    <source>
        <strain evidence="7 8">OTSz_A_272</strain>
    </source>
</reference>
<dbReference type="STRING" id="1759059.ATE48_10455"/>
<dbReference type="InterPro" id="IPR036086">
    <property type="entry name" value="ParB/Sulfiredoxin_sf"/>
</dbReference>
<dbReference type="Proteomes" id="UP000092498">
    <property type="component" value="Chromosome"/>
</dbReference>
<evidence type="ECO:0000259" key="6">
    <source>
        <dbReference type="SMART" id="SM00470"/>
    </source>
</evidence>
<evidence type="ECO:0000313" key="7">
    <source>
        <dbReference type="EMBL" id="ANP46307.1"/>
    </source>
</evidence>
<evidence type="ECO:0000256" key="3">
    <source>
        <dbReference type="ARBA" id="ARBA00023125"/>
    </source>
</evidence>
<keyword evidence="3" id="KW-0238">DNA-binding</keyword>
<dbReference type="InterPro" id="IPR004437">
    <property type="entry name" value="ParB/RepB/Spo0J"/>
</dbReference>
<dbReference type="GO" id="GO:0005694">
    <property type="term" value="C:chromosome"/>
    <property type="evidence" value="ECO:0007669"/>
    <property type="project" value="TreeGrafter"/>
</dbReference>
<dbReference type="Pfam" id="PF02195">
    <property type="entry name" value="ParB_N"/>
    <property type="match status" value="1"/>
</dbReference>
<evidence type="ECO:0000256" key="5">
    <source>
        <dbReference type="SAM" id="MobiDB-lite"/>
    </source>
</evidence>
<comment type="similarity">
    <text evidence="1">Belongs to the ParB family.</text>
</comment>
<evidence type="ECO:0000256" key="1">
    <source>
        <dbReference type="ARBA" id="ARBA00006295"/>
    </source>
</evidence>
<dbReference type="CDD" id="cd16393">
    <property type="entry name" value="SPO0J_N"/>
    <property type="match status" value="1"/>
</dbReference>
<dbReference type="PANTHER" id="PTHR33375">
    <property type="entry name" value="CHROMOSOME-PARTITIONING PROTEIN PARB-RELATED"/>
    <property type="match status" value="1"/>
</dbReference>
<feature type="domain" description="ParB-like N-terminal" evidence="6">
    <location>
        <begin position="90"/>
        <end position="180"/>
    </location>
</feature>
<dbReference type="GO" id="GO:0045881">
    <property type="term" value="P:positive regulation of sporulation resulting in formation of a cellular spore"/>
    <property type="evidence" value="ECO:0007669"/>
    <property type="project" value="TreeGrafter"/>
</dbReference>
<proteinExistence type="inferred from homology"/>
<dbReference type="PANTHER" id="PTHR33375:SF1">
    <property type="entry name" value="CHROMOSOME-PARTITIONING PROTEIN PARB-RELATED"/>
    <property type="match status" value="1"/>
</dbReference>
<dbReference type="Gene3D" id="3.90.1530.30">
    <property type="match status" value="1"/>
</dbReference>
<sequence>MGRGLSALLGEPVKTEAPKPANVFGQPQPQTEPVRAPIEPPRNVFELPITQSAPAPIQAPANEPVSPPVAAAPPIAAPAPVEAAGDVGPRSIPIDLVQRNPQQPRKHFDEAELNDLSSSIKTHGILQPILVRPIADGKYEIVAGERRWRAAQRAGLHSIPAVIRELNEVEVLEIAIVENVQRMDLNPIEEAQGFQALIDRFGRTQQEIADAVGKSRPHIANMLRLLQLPDDLQEMVRDGRLSSGHARAILTAPDPRGLAQRAISEGLNVRDIERLAQQAKDEKHGPRVSPGGSSTESKSADTRALEQSLSNALGLDVTINDKAGAGEVKISYKTLEQLDDVIRRLRGGF</sequence>
<evidence type="ECO:0000256" key="2">
    <source>
        <dbReference type="ARBA" id="ARBA00022829"/>
    </source>
</evidence>
<organism evidence="7 8">
    <name type="scientific">Candidatus Viadribacter manganicus</name>
    <dbReference type="NCBI Taxonomy" id="1759059"/>
    <lineage>
        <taxon>Bacteria</taxon>
        <taxon>Pseudomonadati</taxon>
        <taxon>Pseudomonadota</taxon>
        <taxon>Alphaproteobacteria</taxon>
        <taxon>Hyphomonadales</taxon>
        <taxon>Hyphomonadaceae</taxon>
        <taxon>Candidatus Viadribacter</taxon>
    </lineage>
</organism>
<dbReference type="GO" id="GO:0007059">
    <property type="term" value="P:chromosome segregation"/>
    <property type="evidence" value="ECO:0007669"/>
    <property type="project" value="UniProtKB-KW"/>
</dbReference>
<dbReference type="FunFam" id="3.90.1530.30:FF:000001">
    <property type="entry name" value="Chromosome partitioning protein ParB"/>
    <property type="match status" value="1"/>
</dbReference>
<dbReference type="InterPro" id="IPR050336">
    <property type="entry name" value="Chromosome_partition/occlusion"/>
</dbReference>
<name>A0A1B1AIB8_9PROT</name>